<dbReference type="EMBL" id="CAEKDK010000001">
    <property type="protein sequence ID" value="CAB4265782.1"/>
    <property type="molecule type" value="Genomic_DNA"/>
</dbReference>
<proteinExistence type="predicted"/>
<evidence type="ECO:0000256" key="1">
    <source>
        <dbReference type="SAM" id="SignalP"/>
    </source>
</evidence>
<dbReference type="Proteomes" id="UP000507222">
    <property type="component" value="Unassembled WGS sequence"/>
</dbReference>
<keyword evidence="1" id="KW-0732">Signal</keyword>
<gene>
    <name evidence="2" type="ORF">CURHAP_LOCUS7966</name>
</gene>
<name>A0A6J5TQ51_PRUAR</name>
<dbReference type="AlphaFoldDB" id="A0A6J5TQ51"/>
<organism evidence="2 3">
    <name type="scientific">Prunus armeniaca</name>
    <name type="common">Apricot</name>
    <name type="synonym">Armeniaca vulgaris</name>
    <dbReference type="NCBI Taxonomy" id="36596"/>
    <lineage>
        <taxon>Eukaryota</taxon>
        <taxon>Viridiplantae</taxon>
        <taxon>Streptophyta</taxon>
        <taxon>Embryophyta</taxon>
        <taxon>Tracheophyta</taxon>
        <taxon>Spermatophyta</taxon>
        <taxon>Magnoliopsida</taxon>
        <taxon>eudicotyledons</taxon>
        <taxon>Gunneridae</taxon>
        <taxon>Pentapetalae</taxon>
        <taxon>rosids</taxon>
        <taxon>fabids</taxon>
        <taxon>Rosales</taxon>
        <taxon>Rosaceae</taxon>
        <taxon>Amygdaloideae</taxon>
        <taxon>Amygdaleae</taxon>
        <taxon>Prunus</taxon>
    </lineage>
</organism>
<accession>A0A6J5TQ51</accession>
<feature type="signal peptide" evidence="1">
    <location>
        <begin position="1"/>
        <end position="18"/>
    </location>
</feature>
<protein>
    <submittedName>
        <fullName evidence="2">Uncharacterized protein</fullName>
    </submittedName>
</protein>
<evidence type="ECO:0000313" key="2">
    <source>
        <dbReference type="EMBL" id="CAB4265782.1"/>
    </source>
</evidence>
<feature type="chain" id="PRO_5026807846" evidence="1">
    <location>
        <begin position="19"/>
        <end position="61"/>
    </location>
</feature>
<sequence>MCALHTLAFKVLSVLNFAIEFYRKGKKSIRYNVPVGFGEEARPWEISAPFTLPKGIEHFLT</sequence>
<reference evidence="2 3" key="1">
    <citation type="submission" date="2020-05" db="EMBL/GenBank/DDBJ databases">
        <authorList>
            <person name="Campoy J."/>
            <person name="Schneeberger K."/>
            <person name="Spophaly S."/>
        </authorList>
    </citation>
    <scope>NUCLEOTIDE SEQUENCE [LARGE SCALE GENOMIC DNA]</scope>
    <source>
        <strain evidence="2">PruArmRojPasFocal</strain>
    </source>
</reference>
<evidence type="ECO:0000313" key="3">
    <source>
        <dbReference type="Proteomes" id="UP000507222"/>
    </source>
</evidence>